<dbReference type="STRING" id="709986.Deima_2199"/>
<name>E8U9V0_DEIML</name>
<dbReference type="EMBL" id="CP002454">
    <property type="protein sequence ID" value="ADV67839.1"/>
    <property type="molecule type" value="Genomic_DNA"/>
</dbReference>
<gene>
    <name evidence="1" type="ordered locus">Deima_2199</name>
</gene>
<accession>E8U9V0</accession>
<dbReference type="AlphaFoldDB" id="E8U9V0"/>
<proteinExistence type="predicted"/>
<dbReference type="HOGENOM" id="CLU_1822209_0_0_0"/>
<dbReference type="KEGG" id="dmr:Deima_2199"/>
<evidence type="ECO:0000313" key="1">
    <source>
        <dbReference type="EMBL" id="ADV67839.1"/>
    </source>
</evidence>
<dbReference type="OrthoDB" id="67393at2"/>
<dbReference type="RefSeq" id="WP_013557344.1">
    <property type="nucleotide sequence ID" value="NC_014958.1"/>
</dbReference>
<sequence length="141" mass="15814">MNERTRAGARHHIERHFRESVDRDVTGVAAELLQERGDTLHAPIREAHDAATTLLFSRFAYTWDDVVYVYDRPRGRERYLTTKVRLVTALARSGLHRSPDVDTALHAALSALHALWTEWAGHQATTTDALAPAVVEHGVTP</sequence>
<protein>
    <submittedName>
        <fullName evidence="1">Uncharacterized protein</fullName>
    </submittedName>
</protein>
<organism evidence="1 2">
    <name type="scientific">Deinococcus maricopensis (strain DSM 21211 / LMG 22137 / NRRL B-23946 / LB-34)</name>
    <dbReference type="NCBI Taxonomy" id="709986"/>
    <lineage>
        <taxon>Bacteria</taxon>
        <taxon>Thermotogati</taxon>
        <taxon>Deinococcota</taxon>
        <taxon>Deinococci</taxon>
        <taxon>Deinococcales</taxon>
        <taxon>Deinococcaceae</taxon>
        <taxon>Deinococcus</taxon>
    </lineage>
</organism>
<keyword evidence="2" id="KW-1185">Reference proteome</keyword>
<evidence type="ECO:0000313" key="2">
    <source>
        <dbReference type="Proteomes" id="UP000008635"/>
    </source>
</evidence>
<reference evidence="2" key="2">
    <citation type="submission" date="2011-01" db="EMBL/GenBank/DDBJ databases">
        <title>The complete genome of Deinococcus maricopensis DSM 21211.</title>
        <authorList>
            <consortium name="US DOE Joint Genome Institute (JGI-PGF)"/>
            <person name="Lucas S."/>
            <person name="Copeland A."/>
            <person name="Lapidus A."/>
            <person name="Goodwin L."/>
            <person name="Pitluck S."/>
            <person name="Kyrpides N."/>
            <person name="Mavromatis K."/>
            <person name="Pagani I."/>
            <person name="Ivanova N."/>
            <person name="Ovchinnikova G."/>
            <person name="Zeytun A."/>
            <person name="Detter J.C."/>
            <person name="Han C."/>
            <person name="Land M."/>
            <person name="Hauser L."/>
            <person name="Markowitz V."/>
            <person name="Cheng J.-F."/>
            <person name="Hugenholtz P."/>
            <person name="Woyke T."/>
            <person name="Wu D."/>
            <person name="Pukall R."/>
            <person name="Gehrich-Schroeter G."/>
            <person name="Brambilla E."/>
            <person name="Klenk H.-P."/>
            <person name="Eisen J.A."/>
        </authorList>
    </citation>
    <scope>NUCLEOTIDE SEQUENCE [LARGE SCALE GENOMIC DNA]</scope>
    <source>
        <strain evidence="2">DSM 21211 / LMG 22137 / NRRL B-23946 / LB-34</strain>
    </source>
</reference>
<reference evidence="1 2" key="1">
    <citation type="journal article" date="2011" name="Stand. Genomic Sci.">
        <title>Complete genome sequence of Deinococcus maricopensis type strain (LB-34).</title>
        <authorList>
            <person name="Pukall R."/>
            <person name="Zeytun A."/>
            <person name="Lucas S."/>
            <person name="Lapidus A."/>
            <person name="Hammon N."/>
            <person name="Deshpande S."/>
            <person name="Nolan M."/>
            <person name="Cheng J.F."/>
            <person name="Pitluck S."/>
            <person name="Liolios K."/>
            <person name="Pagani I."/>
            <person name="Mikhailova N."/>
            <person name="Ivanova N."/>
            <person name="Mavromatis K."/>
            <person name="Pati A."/>
            <person name="Tapia R."/>
            <person name="Han C."/>
            <person name="Goodwin L."/>
            <person name="Chen A."/>
            <person name="Palaniappan K."/>
            <person name="Land M."/>
            <person name="Hauser L."/>
            <person name="Chang Y.J."/>
            <person name="Jeffries C.D."/>
            <person name="Brambilla E.M."/>
            <person name="Rohde M."/>
            <person name="Goker M."/>
            <person name="Detter J.C."/>
            <person name="Woyke T."/>
            <person name="Bristow J."/>
            <person name="Eisen J.A."/>
            <person name="Markowitz V."/>
            <person name="Hugenholtz P."/>
            <person name="Kyrpides N.C."/>
            <person name="Klenk H.P."/>
        </authorList>
    </citation>
    <scope>NUCLEOTIDE SEQUENCE [LARGE SCALE GENOMIC DNA]</scope>
    <source>
        <strain evidence="2">DSM 21211 / LMG 22137 / NRRL B-23946 / LB-34</strain>
    </source>
</reference>
<dbReference type="Proteomes" id="UP000008635">
    <property type="component" value="Chromosome"/>
</dbReference>